<name>A0ABV5Z6I7_9GAMM</name>
<gene>
    <name evidence="1" type="ORF">ACFFLH_00445</name>
</gene>
<organism evidence="1 2">
    <name type="scientific">Balneatrix alpica</name>
    <dbReference type="NCBI Taxonomy" id="75684"/>
    <lineage>
        <taxon>Bacteria</taxon>
        <taxon>Pseudomonadati</taxon>
        <taxon>Pseudomonadota</taxon>
        <taxon>Gammaproteobacteria</taxon>
        <taxon>Oceanospirillales</taxon>
        <taxon>Balneatrichaceae</taxon>
        <taxon>Balneatrix</taxon>
    </lineage>
</organism>
<dbReference type="EMBL" id="JBHLZN010000001">
    <property type="protein sequence ID" value="MFB9884883.1"/>
    <property type="molecule type" value="Genomic_DNA"/>
</dbReference>
<sequence length="170" mass="19280">MIHNPGSSTQHPDLDWSQVKETLVMLGLAIAQIKCSIHDSSVSINNLTEAFAKLSDQLAESAPMQEAELHIEQAIIAFQFYDRLDQRLDHVIKGLSGLGLLIDDSQRRYSPQAWADLQEAIKQSYSMQAEREMFEMIVKGKSIEEVVQHYIERHDNLSQPNAGKDDIELF</sequence>
<reference evidence="1 2" key="1">
    <citation type="submission" date="2024-09" db="EMBL/GenBank/DDBJ databases">
        <authorList>
            <person name="Sun Q."/>
            <person name="Mori K."/>
        </authorList>
    </citation>
    <scope>NUCLEOTIDE SEQUENCE [LARGE SCALE GENOMIC DNA]</scope>
    <source>
        <strain evidence="1 2">ATCC 51285</strain>
    </source>
</reference>
<comment type="caution">
    <text evidence="1">The sequence shown here is derived from an EMBL/GenBank/DDBJ whole genome shotgun (WGS) entry which is preliminary data.</text>
</comment>
<evidence type="ECO:0000313" key="1">
    <source>
        <dbReference type="EMBL" id="MFB9884883.1"/>
    </source>
</evidence>
<dbReference type="RefSeq" id="WP_027313478.1">
    <property type="nucleotide sequence ID" value="NZ_JBHLZN010000001.1"/>
</dbReference>
<keyword evidence="2" id="KW-1185">Reference proteome</keyword>
<proteinExistence type="predicted"/>
<dbReference type="Proteomes" id="UP001589628">
    <property type="component" value="Unassembled WGS sequence"/>
</dbReference>
<accession>A0ABV5Z6I7</accession>
<evidence type="ECO:0000313" key="2">
    <source>
        <dbReference type="Proteomes" id="UP001589628"/>
    </source>
</evidence>
<protein>
    <submittedName>
        <fullName evidence="1">Uncharacterized protein</fullName>
    </submittedName>
</protein>